<evidence type="ECO:0000256" key="1">
    <source>
        <dbReference type="SAM" id="Phobius"/>
    </source>
</evidence>
<organism evidence="2">
    <name type="scientific">Sulfolobus islandicus filamentous virus 2</name>
    <dbReference type="NCBI Taxonomy" id="1902331"/>
    <lineage>
        <taxon>Viruses</taxon>
        <taxon>Adnaviria</taxon>
        <taxon>Zilligvirae</taxon>
        <taxon>Taleaviricota</taxon>
        <taxon>Tokiviricetes</taxon>
        <taxon>Ligamenvirales</taxon>
        <taxon>Lipothrixviridae</taxon>
        <taxon>Betalipothrixvirus</taxon>
        <taxon>Betalipothrixvirus hveragerdiense</taxon>
        <taxon>Sulfolobus islandicus filamentous virus</taxon>
    </lineage>
</organism>
<feature type="transmembrane region" description="Helical" evidence="1">
    <location>
        <begin position="90"/>
        <end position="109"/>
    </location>
</feature>
<accession>A0A1D8BJA1</accession>
<keyword evidence="1" id="KW-0472">Membrane</keyword>
<gene>
    <name evidence="2" type="primary">SIFV2_gp45</name>
</gene>
<keyword evidence="1" id="KW-0812">Transmembrane</keyword>
<proteinExistence type="predicted"/>
<sequence>MVHALLSHVITYTKFIVLVVKLLIMSAIAGVIAGAFGGGIGGVGNAIGTIIGDLERAIARFGGSIVNAFKTVIDKVLSLAVRIGRIIEKYFRIAVHYIVLFLRLAYKYMYSFYTEFQKDPWRSLQFIGSMAILLNNSLFP</sequence>
<feature type="transmembrane region" description="Helical" evidence="1">
    <location>
        <begin position="15"/>
        <end position="36"/>
    </location>
</feature>
<reference evidence="2" key="1">
    <citation type="journal article" date="2014" name="Mol. Microbiol.">
        <title>Inter-viral conflicts that exploit host CRISPR immune systems of Sulfolobus.</title>
        <authorList>
            <person name="Erdmann S."/>
            <person name="Le Moine Bauer S."/>
            <person name="Garrett R.A."/>
        </authorList>
    </citation>
    <scope>NUCLEOTIDE SEQUENCE [LARGE SCALE GENOMIC DNA]</scope>
</reference>
<protein>
    <submittedName>
        <fullName evidence="2">SIFV.gp49-like protein</fullName>
    </submittedName>
</protein>
<dbReference type="Proteomes" id="UP000223173">
    <property type="component" value="Segment"/>
</dbReference>
<dbReference type="EMBL" id="KX467643">
    <property type="protein sequence ID" value="AOS58400.1"/>
    <property type="molecule type" value="Genomic_DNA"/>
</dbReference>
<reference evidence="2" key="2">
    <citation type="submission" date="2016-06" db="EMBL/GenBank/DDBJ databases">
        <authorList>
            <person name="Kjaerup R.B."/>
            <person name="Dalgaard T.S."/>
            <person name="Juul-Madsen H.R."/>
        </authorList>
    </citation>
    <scope>NUCLEOTIDE SEQUENCE</scope>
</reference>
<evidence type="ECO:0000313" key="2">
    <source>
        <dbReference type="EMBL" id="AOS58400.1"/>
    </source>
</evidence>
<name>A0A1D8BJA1_SIFV</name>
<keyword evidence="1" id="KW-1133">Transmembrane helix</keyword>